<dbReference type="EMBL" id="FOMI01000006">
    <property type="protein sequence ID" value="SFD19526.1"/>
    <property type="molecule type" value="Genomic_DNA"/>
</dbReference>
<dbReference type="Proteomes" id="UP000199439">
    <property type="component" value="Unassembled WGS sequence"/>
</dbReference>
<reference evidence="2" key="1">
    <citation type="submission" date="2016-10" db="EMBL/GenBank/DDBJ databases">
        <authorList>
            <person name="Varghese N."/>
            <person name="Submissions S."/>
        </authorList>
    </citation>
    <scope>NUCLEOTIDE SEQUENCE [LARGE SCALE GENOMIC DNA]</scope>
    <source>
        <strain evidence="2">DSM 25730</strain>
    </source>
</reference>
<sequence>MPLIKLKAGLCALPFTRKTLKTKQMKNILFCALLTGAFLTQGCKEEASGHTVTVKNVLEVSRSNETVEIKKSDLTLKEGESFDNLAVQDVTTKAILVSQFVDEDQDGKADVLLFQPKIEAKSEKQFNLVSAKGTTAQEVTEFCYSRFVPERTDDYAWENNKVAFRTYGPVAQKMVENGTKGGTLSSGIDGWLKKVEYPIINKWYAKNDKAPGAYHLPSPEGLDNFHVGVSRGIGGTAVKSDSTYYVSKNFTNWKTITTGPIRTSFILDYADWDANGNMISEKKHISLDYGSNLTKYEIEVGGTNSIYSGLTLHENDGVPTENVNEGWISYWEPHGDSELGTAVVVPHGNMMSSEYFVTSLKDQSNLYAQIKVNQEKAVFYSGFGWKEANEFTTKESWENYIKDFTLKINNPLEVSVH</sequence>
<name>A0A1I1QBL0_9FLAO</name>
<organism evidence="1 2">
    <name type="scientific">Algibacter pectinivorans</name>
    <dbReference type="NCBI Taxonomy" id="870482"/>
    <lineage>
        <taxon>Bacteria</taxon>
        <taxon>Pseudomonadati</taxon>
        <taxon>Bacteroidota</taxon>
        <taxon>Flavobacteriia</taxon>
        <taxon>Flavobacteriales</taxon>
        <taxon>Flavobacteriaceae</taxon>
        <taxon>Algibacter</taxon>
    </lineage>
</organism>
<evidence type="ECO:0000313" key="1">
    <source>
        <dbReference type="EMBL" id="SFD19526.1"/>
    </source>
</evidence>
<proteinExistence type="predicted"/>
<dbReference type="AlphaFoldDB" id="A0A1I1QBL0"/>
<protein>
    <recommendedName>
        <fullName evidence="3">DUF4861 domain-containing protein</fullName>
    </recommendedName>
</protein>
<dbReference type="STRING" id="870482.SAMN04487987_1067"/>
<evidence type="ECO:0000313" key="2">
    <source>
        <dbReference type="Proteomes" id="UP000199439"/>
    </source>
</evidence>
<gene>
    <name evidence="1" type="ORF">SAMN04487987_1067</name>
</gene>
<keyword evidence="2" id="KW-1185">Reference proteome</keyword>
<dbReference type="InterPro" id="IPR032342">
    <property type="entry name" value="DUF4861"/>
</dbReference>
<dbReference type="Pfam" id="PF16153">
    <property type="entry name" value="DUF4861"/>
    <property type="match status" value="1"/>
</dbReference>
<evidence type="ECO:0008006" key="3">
    <source>
        <dbReference type="Google" id="ProtNLM"/>
    </source>
</evidence>
<accession>A0A1I1QBL0</accession>